<dbReference type="CDD" id="cd11377">
    <property type="entry name" value="Pro-peptidase_S53"/>
    <property type="match status" value="1"/>
</dbReference>
<comment type="subcellular location">
    <subcellularLocation>
        <location evidence="3">Secreted</location>
        <location evidence="3">Extracellular space</location>
    </subcellularLocation>
</comment>
<dbReference type="GO" id="GO:0004252">
    <property type="term" value="F:serine-type endopeptidase activity"/>
    <property type="evidence" value="ECO:0007669"/>
    <property type="project" value="UniProtKB-UniRule"/>
</dbReference>
<dbReference type="EMBL" id="NHYD01003944">
    <property type="protein sequence ID" value="PPQ69033.1"/>
    <property type="molecule type" value="Genomic_DNA"/>
</dbReference>
<dbReference type="InterPro" id="IPR030400">
    <property type="entry name" value="Sedolisin_dom"/>
</dbReference>
<feature type="binding site" evidence="11">
    <location>
        <position position="650"/>
    </location>
    <ligand>
        <name>Ca(2+)</name>
        <dbReference type="ChEBI" id="CHEBI:29108"/>
    </ligand>
</feature>
<dbReference type="SUPFAM" id="SSF52743">
    <property type="entry name" value="Subtilisin-like"/>
    <property type="match status" value="1"/>
</dbReference>
<reference evidence="14 15" key="1">
    <citation type="journal article" date="2018" name="Evol. Lett.">
        <title>Horizontal gene cluster transfer increased hallucinogenic mushroom diversity.</title>
        <authorList>
            <person name="Reynolds H.T."/>
            <person name="Vijayakumar V."/>
            <person name="Gluck-Thaler E."/>
            <person name="Korotkin H.B."/>
            <person name="Matheny P.B."/>
            <person name="Slot J.C."/>
        </authorList>
    </citation>
    <scope>NUCLEOTIDE SEQUENCE [LARGE SCALE GENOMIC DNA]</scope>
    <source>
        <strain evidence="14 15">2631</strain>
    </source>
</reference>
<evidence type="ECO:0000256" key="1">
    <source>
        <dbReference type="ARBA" id="ARBA00001910"/>
    </source>
</evidence>
<dbReference type="AlphaFoldDB" id="A0A409VS28"/>
<evidence type="ECO:0000256" key="4">
    <source>
        <dbReference type="ARBA" id="ARBA00012462"/>
    </source>
</evidence>
<dbReference type="InterPro" id="IPR015366">
    <property type="entry name" value="S53_propep"/>
</dbReference>
<evidence type="ECO:0000256" key="10">
    <source>
        <dbReference type="ARBA" id="ARBA00023145"/>
    </source>
</evidence>
<evidence type="ECO:0000256" key="2">
    <source>
        <dbReference type="ARBA" id="ARBA00002451"/>
    </source>
</evidence>
<comment type="catalytic activity">
    <reaction evidence="1">
        <text>Release of an N-terminal tripeptide from a polypeptide.</text>
        <dbReference type="EC" id="3.4.14.10"/>
    </reaction>
</comment>
<accession>A0A409VS28</accession>
<evidence type="ECO:0000256" key="8">
    <source>
        <dbReference type="ARBA" id="ARBA00022825"/>
    </source>
</evidence>
<keyword evidence="10" id="KW-0865">Zymogen</keyword>
<evidence type="ECO:0000313" key="15">
    <source>
        <dbReference type="Proteomes" id="UP000283269"/>
    </source>
</evidence>
<feature type="signal peptide" evidence="12">
    <location>
        <begin position="1"/>
        <end position="17"/>
    </location>
</feature>
<protein>
    <recommendedName>
        <fullName evidence="4">tripeptidyl-peptidase II</fullName>
        <ecNumber evidence="4">3.4.14.10</ecNumber>
    </recommendedName>
</protein>
<feature type="binding site" evidence="11">
    <location>
        <position position="591"/>
    </location>
    <ligand>
        <name>Ca(2+)</name>
        <dbReference type="ChEBI" id="CHEBI:29108"/>
    </ligand>
</feature>
<dbReference type="PROSITE" id="PS51695">
    <property type="entry name" value="SEDOLISIN"/>
    <property type="match status" value="1"/>
</dbReference>
<dbReference type="GO" id="GO:0005576">
    <property type="term" value="C:extracellular region"/>
    <property type="evidence" value="ECO:0007669"/>
    <property type="project" value="UniProtKB-SubCell"/>
</dbReference>
<dbReference type="STRING" id="93625.A0A409VS28"/>
<feature type="binding site" evidence="11">
    <location>
        <position position="590"/>
    </location>
    <ligand>
        <name>Ca(2+)</name>
        <dbReference type="ChEBI" id="CHEBI:29108"/>
    </ligand>
</feature>
<dbReference type="OrthoDB" id="409122at2759"/>
<evidence type="ECO:0000256" key="11">
    <source>
        <dbReference type="PROSITE-ProRule" id="PRU01032"/>
    </source>
</evidence>
<dbReference type="Pfam" id="PF09286">
    <property type="entry name" value="Pro-kuma_activ"/>
    <property type="match status" value="1"/>
</dbReference>
<feature type="active site" description="Charge relay system" evidence="11">
    <location>
        <position position="547"/>
    </location>
</feature>
<dbReference type="Gene3D" id="3.40.50.200">
    <property type="entry name" value="Peptidase S8/S53 domain"/>
    <property type="match status" value="1"/>
</dbReference>
<keyword evidence="8 11" id="KW-0720">Serine protease</keyword>
<dbReference type="GO" id="GO:0046872">
    <property type="term" value="F:metal ion binding"/>
    <property type="evidence" value="ECO:0007669"/>
    <property type="project" value="UniProtKB-UniRule"/>
</dbReference>
<keyword evidence="6 11" id="KW-0479">Metal-binding</keyword>
<dbReference type="InterPro" id="IPR000209">
    <property type="entry name" value="Peptidase_S8/S53_dom"/>
</dbReference>
<feature type="active site" description="Charge relay system" evidence="11">
    <location>
        <position position="299"/>
    </location>
</feature>
<keyword evidence="5 11" id="KW-0645">Protease</keyword>
<keyword evidence="12" id="KW-0732">Signal</keyword>
<organism evidence="14 15">
    <name type="scientific">Psilocybe cyanescens</name>
    <dbReference type="NCBI Taxonomy" id="93625"/>
    <lineage>
        <taxon>Eukaryota</taxon>
        <taxon>Fungi</taxon>
        <taxon>Dikarya</taxon>
        <taxon>Basidiomycota</taxon>
        <taxon>Agaricomycotina</taxon>
        <taxon>Agaricomycetes</taxon>
        <taxon>Agaricomycetidae</taxon>
        <taxon>Agaricales</taxon>
        <taxon>Agaricineae</taxon>
        <taxon>Strophariaceae</taxon>
        <taxon>Psilocybe</taxon>
    </lineage>
</organism>
<keyword evidence="9 11" id="KW-0106">Calcium</keyword>
<evidence type="ECO:0000256" key="3">
    <source>
        <dbReference type="ARBA" id="ARBA00004239"/>
    </source>
</evidence>
<dbReference type="InParanoid" id="A0A409VS28"/>
<evidence type="ECO:0000256" key="9">
    <source>
        <dbReference type="ARBA" id="ARBA00022837"/>
    </source>
</evidence>
<evidence type="ECO:0000256" key="5">
    <source>
        <dbReference type="ARBA" id="ARBA00022670"/>
    </source>
</evidence>
<dbReference type="Proteomes" id="UP000283269">
    <property type="component" value="Unassembled WGS sequence"/>
</dbReference>
<dbReference type="PANTHER" id="PTHR14218:SF19">
    <property type="entry name" value="SERINE PROTEASE AORO, PUTATIVE (AFU_ORTHOLOGUE AFUA_6G10250)-RELATED"/>
    <property type="match status" value="1"/>
</dbReference>
<evidence type="ECO:0000313" key="14">
    <source>
        <dbReference type="EMBL" id="PPQ69033.1"/>
    </source>
</evidence>
<evidence type="ECO:0000256" key="7">
    <source>
        <dbReference type="ARBA" id="ARBA00022801"/>
    </source>
</evidence>
<dbReference type="GO" id="GO:0006508">
    <property type="term" value="P:proteolysis"/>
    <property type="evidence" value="ECO:0007669"/>
    <property type="project" value="UniProtKB-KW"/>
</dbReference>
<comment type="function">
    <text evidence="2">Secreted tripeptidyl-peptidase which degrades proteins at acidic pHs and is involved in virulence.</text>
</comment>
<dbReference type="Pfam" id="PF00082">
    <property type="entry name" value="Peptidase_S8"/>
    <property type="match status" value="1"/>
</dbReference>
<comment type="cofactor">
    <cofactor evidence="11">
        <name>Ca(2+)</name>
        <dbReference type="ChEBI" id="CHEBI:29108"/>
    </cofactor>
    <text evidence="11">Binds 1 Ca(2+) ion per subunit.</text>
</comment>
<dbReference type="InterPro" id="IPR036852">
    <property type="entry name" value="Peptidase_S8/S53_dom_sf"/>
</dbReference>
<feature type="domain" description="Peptidase S53" evidence="13">
    <location>
        <begin position="222"/>
        <end position="672"/>
    </location>
</feature>
<feature type="chain" id="PRO_5019049264" description="tripeptidyl-peptidase II" evidence="12">
    <location>
        <begin position="18"/>
        <end position="673"/>
    </location>
</feature>
<evidence type="ECO:0000256" key="12">
    <source>
        <dbReference type="SAM" id="SignalP"/>
    </source>
</evidence>
<sequence length="673" mass="72609">MHRAFISLVALAGMVLAMPSRRATHVLHEKRAMEPVEWTKSRRVEPDWVLPMRFGLVQSNLDKIEDMLMSVSSPNSPTFGQHFTPEQLIETFAPNQQTIDSVTEWLVSSGISRDRLRLSHNKGWIHLDATTSEVEDLLNAEYHVYTHSSGVEQIGCHNYSVPARIQKHVDLIKPTVHFNHRIGANAKTKRFGGLGMPSIGNGPKKSNKAVTITPTLATCDTMITLDCLRALYNINYTPVATDKNSFGVVEFTPQAFLPGDLDLFFRNFSPSLVGVRPKSVLIDGAVVQATSKSFDFNGESDLDLQYAMGLTAPQEVILLQTGDLSQGAGFDNWLDALDGSFCTFDGGDDPEQDGIYPDAAGSPASCGILKPPNVVSISYGQDEASATTHYATRQCNEYAKLGMLGTTVVYSTGDNGVAGFNNVCLDSNHNEGTTANQVFNPEFPASCPFVTAVGATQINPGSTVNDPEGACEQVIFSGGGFSNIFPMASYQANAVNAYAKAHLSPSPFLPGQFNNSGNARGFPDVSANGANYIIGIDGQFGLVFGTSASAPVFASMITLINDARLAAGKGPLGFINPLLYDPIFAPAFNDITQGGNRGCGKLQSMLIQTFNDPDVSFLSTRNWWIHCVTIYFNLSWTFTNSLACLCSVAGWDPVTGVGTPNFERLLGVFKSLP</sequence>
<feature type="binding site" evidence="11">
    <location>
        <position position="652"/>
    </location>
    <ligand>
        <name>Ca(2+)</name>
        <dbReference type="ChEBI" id="CHEBI:29108"/>
    </ligand>
</feature>
<dbReference type="InterPro" id="IPR050819">
    <property type="entry name" value="Tripeptidyl-peptidase_I"/>
</dbReference>
<name>A0A409VS28_PSICY</name>
<dbReference type="PANTHER" id="PTHR14218">
    <property type="entry name" value="PROTEASE S8 TRIPEPTIDYL PEPTIDASE I CLN2"/>
    <property type="match status" value="1"/>
</dbReference>
<dbReference type="EC" id="3.4.14.10" evidence="4"/>
<dbReference type="SUPFAM" id="SSF54897">
    <property type="entry name" value="Protease propeptides/inhibitors"/>
    <property type="match status" value="1"/>
</dbReference>
<evidence type="ECO:0000259" key="13">
    <source>
        <dbReference type="PROSITE" id="PS51695"/>
    </source>
</evidence>
<keyword evidence="15" id="KW-1185">Reference proteome</keyword>
<dbReference type="CDD" id="cd04056">
    <property type="entry name" value="Peptidases_S53"/>
    <property type="match status" value="1"/>
</dbReference>
<proteinExistence type="predicted"/>
<evidence type="ECO:0000256" key="6">
    <source>
        <dbReference type="ARBA" id="ARBA00022723"/>
    </source>
</evidence>
<feature type="active site" description="Charge relay system" evidence="11">
    <location>
        <position position="303"/>
    </location>
</feature>
<comment type="caution">
    <text evidence="14">The sequence shown here is derived from an EMBL/GenBank/DDBJ whole genome shotgun (WGS) entry which is preliminary data.</text>
</comment>
<gene>
    <name evidence="14" type="ORF">CVT25_004391</name>
</gene>
<dbReference type="GO" id="GO:0008240">
    <property type="term" value="F:tripeptidyl-peptidase activity"/>
    <property type="evidence" value="ECO:0007669"/>
    <property type="project" value="UniProtKB-EC"/>
</dbReference>
<dbReference type="SMART" id="SM00944">
    <property type="entry name" value="Pro-kuma_activ"/>
    <property type="match status" value="1"/>
</dbReference>
<keyword evidence="7 11" id="KW-0378">Hydrolase</keyword>